<dbReference type="HOGENOM" id="CLU_2511863_0_0_6"/>
<gene>
    <name evidence="2" type="ORF">XOC_4084</name>
</gene>
<dbReference type="Proteomes" id="UP000008851">
    <property type="component" value="Chromosome"/>
</dbReference>
<accession>G7TJE2</accession>
<dbReference type="AlphaFoldDB" id="G7TJE2"/>
<dbReference type="RefSeq" id="WP_014504838.1">
    <property type="nucleotide sequence ID" value="NC_017267.2"/>
</dbReference>
<feature type="region of interest" description="Disordered" evidence="1">
    <location>
        <begin position="66"/>
        <end position="85"/>
    </location>
</feature>
<proteinExistence type="predicted"/>
<evidence type="ECO:0000313" key="2">
    <source>
        <dbReference type="EMBL" id="AEQ98163.1"/>
    </source>
</evidence>
<name>G7TJE2_XANOB</name>
<sequence>MSIPADPFVLGLRVLFQCGVGLALLWSTEVGAFDAAQQDYAADEQAFFASAMHERAERKRLAQALASAKMSPQSSDPSERFSNLE</sequence>
<dbReference type="EMBL" id="CP003057">
    <property type="protein sequence ID" value="AEQ98163.1"/>
    <property type="molecule type" value="Genomic_DNA"/>
</dbReference>
<evidence type="ECO:0000256" key="1">
    <source>
        <dbReference type="SAM" id="MobiDB-lite"/>
    </source>
</evidence>
<feature type="compositionally biased region" description="Polar residues" evidence="1">
    <location>
        <begin position="70"/>
        <end position="85"/>
    </location>
</feature>
<reference evidence="2 3" key="1">
    <citation type="journal article" date="2011" name="J. Bacteriol.">
        <title>Two new complete genome sequences offer insight into host and tissue specificity of plant pathogenic Xanthomonas spp.</title>
        <authorList>
            <person name="Bogdanove A.J."/>
            <person name="Koebnik R."/>
            <person name="Lu H."/>
            <person name="Furutani A."/>
            <person name="Angiuoli S.V."/>
            <person name="Patil P.B."/>
            <person name="Van Sluys M.A."/>
            <person name="Ryan R.P."/>
            <person name="Meyer D.F."/>
            <person name="Han S.W."/>
            <person name="Aparna G."/>
            <person name="Rajaram M."/>
            <person name="Delcher A.L."/>
            <person name="Phillippy A.M."/>
            <person name="Puiu D."/>
            <person name="Schatz M.C."/>
            <person name="Shumway M."/>
            <person name="Sommer D.D."/>
            <person name="Trapnell C."/>
            <person name="Benahmed F."/>
            <person name="Dimitrov G."/>
            <person name="Madupu R."/>
            <person name="Radune D."/>
            <person name="Sullivan S."/>
            <person name="Jha G."/>
            <person name="Ishihara H."/>
            <person name="Lee S.W."/>
            <person name="Pandey A."/>
            <person name="Sharma V."/>
            <person name="Sriariyanun M."/>
            <person name="Szurek B."/>
            <person name="Vera-Cruz C.M."/>
            <person name="Dorman K.S."/>
            <person name="Ronald P.C."/>
            <person name="Verdier V."/>
            <person name="Dow J.M."/>
            <person name="Sonti R.V."/>
            <person name="Tsuge S."/>
            <person name="Brendel V.P."/>
            <person name="Rabinowicz P.D."/>
            <person name="Leach J.E."/>
            <person name="White F.F."/>
            <person name="Salzberg S.L."/>
        </authorList>
    </citation>
    <scope>NUCLEOTIDE SEQUENCE [LARGE SCALE GENOMIC DNA]</scope>
    <source>
        <strain evidence="2 3">BLS256</strain>
    </source>
</reference>
<organism evidence="2 3">
    <name type="scientific">Xanthomonas oryzae pv. oryzicola (strain BLS256)</name>
    <dbReference type="NCBI Taxonomy" id="383407"/>
    <lineage>
        <taxon>Bacteria</taxon>
        <taxon>Pseudomonadati</taxon>
        <taxon>Pseudomonadota</taxon>
        <taxon>Gammaproteobacteria</taxon>
        <taxon>Lysobacterales</taxon>
        <taxon>Lysobacteraceae</taxon>
        <taxon>Xanthomonas</taxon>
    </lineage>
</organism>
<protein>
    <submittedName>
        <fullName evidence="2">Uncharacterized protein</fullName>
    </submittedName>
</protein>
<evidence type="ECO:0000313" key="3">
    <source>
        <dbReference type="Proteomes" id="UP000008851"/>
    </source>
</evidence>
<dbReference type="KEGG" id="xor:XOC_4084"/>